<keyword evidence="6" id="KW-0336">GPI-anchor</keyword>
<dbReference type="PANTHER" id="PTHR31468">
    <property type="entry name" value="1,3-BETA-GLUCANOSYLTRANSFERASE GAS1"/>
    <property type="match status" value="1"/>
</dbReference>
<proteinExistence type="inferred from homology"/>
<evidence type="ECO:0000256" key="7">
    <source>
        <dbReference type="SAM" id="MobiDB-lite"/>
    </source>
</evidence>
<dbReference type="AlphaFoldDB" id="A0A4U0UH33"/>
<comment type="caution">
    <text evidence="8">The sequence shown here is derived from an EMBL/GenBank/DDBJ whole genome shotgun (WGS) entry which is preliminary data.</text>
</comment>
<keyword evidence="9" id="KW-1185">Reference proteome</keyword>
<dbReference type="InterPro" id="IPR004886">
    <property type="entry name" value="Glucanosyltransferase"/>
</dbReference>
<feature type="compositionally biased region" description="Low complexity" evidence="7">
    <location>
        <begin position="384"/>
        <end position="400"/>
    </location>
</feature>
<gene>
    <name evidence="8" type="ORF">B0A50_00302</name>
</gene>
<evidence type="ECO:0000256" key="2">
    <source>
        <dbReference type="ARBA" id="ARBA00007528"/>
    </source>
</evidence>
<evidence type="ECO:0000256" key="5">
    <source>
        <dbReference type="ARBA" id="ARBA00023180"/>
    </source>
</evidence>
<evidence type="ECO:0000256" key="3">
    <source>
        <dbReference type="ARBA" id="ARBA00022729"/>
    </source>
</evidence>
<dbReference type="FunFam" id="3.20.20.80:FF:000038">
    <property type="entry name" value="1,3-beta-glucanosyltransferase"/>
    <property type="match status" value="1"/>
</dbReference>
<comment type="function">
    <text evidence="6">Splits internally a 1,3-beta-glucan molecule and transfers the newly generated reducing end (the donor) to the non-reducing end of another 1,3-beta-glucan molecule (the acceptor) forming a 1,3-beta linkage, resulting in the elongation of 1,3-beta-glucan chains in the cell wall.</text>
</comment>
<dbReference type="PANTHER" id="PTHR31468:SF8">
    <property type="entry name" value="1,3-BETA-GLUCANOSYLTRANSFERASE GAS2"/>
    <property type="match status" value="1"/>
</dbReference>
<dbReference type="GO" id="GO:0098552">
    <property type="term" value="C:side of membrane"/>
    <property type="evidence" value="ECO:0007669"/>
    <property type="project" value="UniProtKB-KW"/>
</dbReference>
<keyword evidence="3 6" id="KW-0732">Signal</keyword>
<dbReference type="GO" id="GO:0031505">
    <property type="term" value="P:fungal-type cell wall organization"/>
    <property type="evidence" value="ECO:0007669"/>
    <property type="project" value="TreeGrafter"/>
</dbReference>
<keyword evidence="6" id="KW-0808">Transferase</keyword>
<dbReference type="Proteomes" id="UP000308549">
    <property type="component" value="Unassembled WGS sequence"/>
</dbReference>
<keyword evidence="5" id="KW-0325">Glycoprotein</keyword>
<feature type="region of interest" description="Disordered" evidence="7">
    <location>
        <begin position="417"/>
        <end position="477"/>
    </location>
</feature>
<name>A0A4U0UH33_9PEZI</name>
<protein>
    <recommendedName>
        <fullName evidence="6">1,3-beta-glucanosyltransferase</fullName>
        <ecNumber evidence="6">2.4.1.-</ecNumber>
    </recommendedName>
</protein>
<evidence type="ECO:0000256" key="1">
    <source>
        <dbReference type="ARBA" id="ARBA00004609"/>
    </source>
</evidence>
<accession>A0A4U0UH33</accession>
<evidence type="ECO:0000256" key="4">
    <source>
        <dbReference type="ARBA" id="ARBA00023157"/>
    </source>
</evidence>
<evidence type="ECO:0000313" key="9">
    <source>
        <dbReference type="Proteomes" id="UP000308549"/>
    </source>
</evidence>
<sequence length="495" mass="52625">MLTQLLSLLAFATQVLSIPTISAKGSKFFLDSGEQFFVKGIAYQLVEDDPLANPDQCKLDAALMQTLGTNSIRVYHVQANQSHDECMQTFSDAGIYTWIDLDTFDTYIVLDQPAWNQEKFDRYKEVMDAFHDYDNVAGFFVANELLNSGADSVGAPYVKAAARDMKAYRDAQGYREIPVGYSAADIAELRPNLQNYMACGDDKSETLDFFSLNAYEWCGEQTFETSGYSMLQENATDYPIPIFFSETGCNTIQPRTFGDQDAIFGPDMSGTWSGAIIYEWIEEENDYGIISYGPPTPSEDIGSVIVDGYTRTGTPTPISPEFENLSSQWAAATPNSVSMAAYNPTNTAPLQCPEYTDGLWMVSADAPLPTLGQQALAATSSPRTSSGAMTTSGGSSSSVYGTVGMGSDSAMAMAMTASSSSSGGSSETTGTGFSNSNSDSDALASSSGDSSEAQQASSADPNSSAAPSSAAAPTGEMPRQAVAGVIACMALVLAL</sequence>
<keyword evidence="6" id="KW-0449">Lipoprotein</keyword>
<organism evidence="8 9">
    <name type="scientific">Salinomyces thailandicus</name>
    <dbReference type="NCBI Taxonomy" id="706561"/>
    <lineage>
        <taxon>Eukaryota</taxon>
        <taxon>Fungi</taxon>
        <taxon>Dikarya</taxon>
        <taxon>Ascomycota</taxon>
        <taxon>Pezizomycotina</taxon>
        <taxon>Dothideomycetes</taxon>
        <taxon>Dothideomycetidae</taxon>
        <taxon>Mycosphaerellales</taxon>
        <taxon>Teratosphaeriaceae</taxon>
        <taxon>Salinomyces</taxon>
    </lineage>
</organism>
<feature type="compositionally biased region" description="Low complexity" evidence="7">
    <location>
        <begin position="417"/>
        <end position="473"/>
    </location>
</feature>
<comment type="similarity">
    <text evidence="2 6">Belongs to the glycosyl hydrolase 72 family.</text>
</comment>
<keyword evidence="6" id="KW-0472">Membrane</keyword>
<feature type="signal peptide" evidence="6">
    <location>
        <begin position="1"/>
        <end position="17"/>
    </location>
</feature>
<evidence type="ECO:0000313" key="8">
    <source>
        <dbReference type="EMBL" id="TKA34322.1"/>
    </source>
</evidence>
<reference evidence="8 9" key="1">
    <citation type="submission" date="2017-03" db="EMBL/GenBank/DDBJ databases">
        <title>Genomes of endolithic fungi from Antarctica.</title>
        <authorList>
            <person name="Coleine C."/>
            <person name="Masonjones S."/>
            <person name="Stajich J.E."/>
        </authorList>
    </citation>
    <scope>NUCLEOTIDE SEQUENCE [LARGE SCALE GENOMIC DNA]</scope>
    <source>
        <strain evidence="8 9">CCFEE 6315</strain>
    </source>
</reference>
<dbReference type="InterPro" id="IPR017853">
    <property type="entry name" value="GH"/>
</dbReference>
<evidence type="ECO:0000256" key="6">
    <source>
        <dbReference type="RuleBase" id="RU361209"/>
    </source>
</evidence>
<comment type="subcellular location">
    <subcellularLocation>
        <location evidence="1 6">Cell membrane</location>
        <topology evidence="1 6">Lipid-anchor</topology>
        <topology evidence="1 6">GPI-anchor</topology>
    </subcellularLocation>
</comment>
<feature type="compositionally biased region" description="Polar residues" evidence="7">
    <location>
        <begin position="374"/>
        <end position="383"/>
    </location>
</feature>
<dbReference type="SUPFAM" id="SSF51445">
    <property type="entry name" value="(Trans)glycosidases"/>
    <property type="match status" value="1"/>
</dbReference>
<feature type="region of interest" description="Disordered" evidence="7">
    <location>
        <begin position="374"/>
        <end position="400"/>
    </location>
</feature>
<dbReference type="OrthoDB" id="421038at2759"/>
<dbReference type="EC" id="2.4.1.-" evidence="6"/>
<dbReference type="GO" id="GO:0042124">
    <property type="term" value="F:1,3-beta-glucanosyltransferase activity"/>
    <property type="evidence" value="ECO:0007669"/>
    <property type="project" value="TreeGrafter"/>
</dbReference>
<dbReference type="GO" id="GO:0005886">
    <property type="term" value="C:plasma membrane"/>
    <property type="evidence" value="ECO:0007669"/>
    <property type="project" value="UniProtKB-SubCell"/>
</dbReference>
<feature type="chain" id="PRO_5020980481" description="1,3-beta-glucanosyltransferase" evidence="6">
    <location>
        <begin position="18"/>
        <end position="495"/>
    </location>
</feature>
<dbReference type="Gene3D" id="3.20.20.80">
    <property type="entry name" value="Glycosidases"/>
    <property type="match status" value="1"/>
</dbReference>
<keyword evidence="4" id="KW-1015">Disulfide bond</keyword>
<dbReference type="Pfam" id="PF03198">
    <property type="entry name" value="Glyco_hydro_72"/>
    <property type="match status" value="1"/>
</dbReference>
<dbReference type="EMBL" id="NAJL01000001">
    <property type="protein sequence ID" value="TKA34322.1"/>
    <property type="molecule type" value="Genomic_DNA"/>
</dbReference>
<dbReference type="GO" id="GO:0071970">
    <property type="term" value="P:fungal-type cell wall (1-&gt;3)-beta-D-glucan biosynthetic process"/>
    <property type="evidence" value="ECO:0007669"/>
    <property type="project" value="TreeGrafter"/>
</dbReference>